<evidence type="ECO:0000313" key="12">
    <source>
        <dbReference type="Proteomes" id="UP000585474"/>
    </source>
</evidence>
<dbReference type="InterPro" id="IPR006626">
    <property type="entry name" value="PbH1"/>
</dbReference>
<dbReference type="InterPro" id="IPR012334">
    <property type="entry name" value="Pectin_lyas_fold"/>
</dbReference>
<dbReference type="SMART" id="SM00710">
    <property type="entry name" value="PbH1"/>
    <property type="match status" value="6"/>
</dbReference>
<dbReference type="Proteomes" id="UP000585474">
    <property type="component" value="Unassembled WGS sequence"/>
</dbReference>
<evidence type="ECO:0000256" key="10">
    <source>
        <dbReference type="SAM" id="MobiDB-lite"/>
    </source>
</evidence>
<evidence type="ECO:0000256" key="9">
    <source>
        <dbReference type="RuleBase" id="RU361169"/>
    </source>
</evidence>
<evidence type="ECO:0000256" key="4">
    <source>
        <dbReference type="ARBA" id="ARBA00022525"/>
    </source>
</evidence>
<dbReference type="Pfam" id="PF00295">
    <property type="entry name" value="Glyco_hydro_28"/>
    <property type="match status" value="1"/>
</dbReference>
<evidence type="ECO:0000256" key="7">
    <source>
        <dbReference type="ARBA" id="ARBA00023316"/>
    </source>
</evidence>
<organism evidence="11 12">
    <name type="scientific">Actinidia rufa</name>
    <dbReference type="NCBI Taxonomy" id="165716"/>
    <lineage>
        <taxon>Eukaryota</taxon>
        <taxon>Viridiplantae</taxon>
        <taxon>Streptophyta</taxon>
        <taxon>Embryophyta</taxon>
        <taxon>Tracheophyta</taxon>
        <taxon>Spermatophyta</taxon>
        <taxon>Magnoliopsida</taxon>
        <taxon>eudicotyledons</taxon>
        <taxon>Gunneridae</taxon>
        <taxon>Pentapetalae</taxon>
        <taxon>asterids</taxon>
        <taxon>Ericales</taxon>
        <taxon>Actinidiaceae</taxon>
        <taxon>Actinidia</taxon>
    </lineage>
</organism>
<evidence type="ECO:0000256" key="8">
    <source>
        <dbReference type="PROSITE-ProRule" id="PRU10052"/>
    </source>
</evidence>
<protein>
    <submittedName>
        <fullName evidence="11">Pectin lyase-like superfamily protein</fullName>
    </submittedName>
</protein>
<dbReference type="PROSITE" id="PS00502">
    <property type="entry name" value="POLYGALACTURONASE"/>
    <property type="match status" value="1"/>
</dbReference>
<evidence type="ECO:0000256" key="6">
    <source>
        <dbReference type="ARBA" id="ARBA00023295"/>
    </source>
</evidence>
<keyword evidence="11" id="KW-0456">Lyase</keyword>
<dbReference type="InterPro" id="IPR011050">
    <property type="entry name" value="Pectin_lyase_fold/virulence"/>
</dbReference>
<evidence type="ECO:0000313" key="11">
    <source>
        <dbReference type="EMBL" id="GFZ19383.1"/>
    </source>
</evidence>
<dbReference type="PANTHER" id="PTHR31375">
    <property type="match status" value="1"/>
</dbReference>
<comment type="caution">
    <text evidence="11">The sequence shown here is derived from an EMBL/GenBank/DDBJ whole genome shotgun (WGS) entry which is preliminary data.</text>
</comment>
<dbReference type="OrthoDB" id="1706811at2759"/>
<dbReference type="EMBL" id="BJWL01000028">
    <property type="protein sequence ID" value="GFZ19383.1"/>
    <property type="molecule type" value="Genomic_DNA"/>
</dbReference>
<dbReference type="GO" id="GO:0004650">
    <property type="term" value="F:polygalacturonase activity"/>
    <property type="evidence" value="ECO:0007669"/>
    <property type="project" value="InterPro"/>
</dbReference>
<dbReference type="InterPro" id="IPR000743">
    <property type="entry name" value="Glyco_hydro_28"/>
</dbReference>
<accession>A0A7J0H8E8</accession>
<evidence type="ECO:0000256" key="2">
    <source>
        <dbReference type="ARBA" id="ARBA00008834"/>
    </source>
</evidence>
<evidence type="ECO:0000256" key="3">
    <source>
        <dbReference type="ARBA" id="ARBA00022512"/>
    </source>
</evidence>
<dbReference type="AlphaFoldDB" id="A0A7J0H8E8"/>
<dbReference type="Pfam" id="PF14223">
    <property type="entry name" value="Retrotran_gag_2"/>
    <property type="match status" value="1"/>
</dbReference>
<proteinExistence type="inferred from homology"/>
<dbReference type="GO" id="GO:0005975">
    <property type="term" value="P:carbohydrate metabolic process"/>
    <property type="evidence" value="ECO:0007669"/>
    <property type="project" value="InterPro"/>
</dbReference>
<keyword evidence="4" id="KW-0964">Secreted</keyword>
<keyword evidence="12" id="KW-1185">Reference proteome</keyword>
<reference evidence="11 12" key="1">
    <citation type="submission" date="2019-07" db="EMBL/GenBank/DDBJ databases">
        <title>De Novo Assembly of kiwifruit Actinidia rufa.</title>
        <authorList>
            <person name="Sugita-Konishi S."/>
            <person name="Sato K."/>
            <person name="Mori E."/>
            <person name="Abe Y."/>
            <person name="Kisaki G."/>
            <person name="Hamano K."/>
            <person name="Suezawa K."/>
            <person name="Otani M."/>
            <person name="Fukuda T."/>
            <person name="Manabe T."/>
            <person name="Gomi K."/>
            <person name="Tabuchi M."/>
            <person name="Akimitsu K."/>
            <person name="Kataoka I."/>
        </authorList>
    </citation>
    <scope>NUCLEOTIDE SEQUENCE [LARGE SCALE GENOMIC DNA]</scope>
    <source>
        <strain evidence="12">cv. Fuchu</strain>
    </source>
</reference>
<feature type="region of interest" description="Disordered" evidence="10">
    <location>
        <begin position="232"/>
        <end position="252"/>
    </location>
</feature>
<dbReference type="Gene3D" id="2.160.20.10">
    <property type="entry name" value="Single-stranded right-handed beta-helix, Pectin lyase-like"/>
    <property type="match status" value="1"/>
</dbReference>
<sequence>MDRSEVARPIIITLDGPNYIPWSQAMSSFLKRRKLWRYVTGDIKAPTQGAAETPTEFIVRLEEWDSKNHQIITWIRNTSIPSISLQFGRFNTAHTIWDFLATRYTTADLACQYQLLTSLCRQRQDPGQSISAFLPQIYSIWDQLTPSEPKWLCAGDSTLFATYRDQQRLILFLMGLSDIYEPVRASLLHRIPLPTLEQAISELLSEETRLGLISSSHVDTALAAPVSKGRGSFGGSRGFSTSGTQSSGSASRHNECTFCHATDHRLLTCPVRFCQYCRKKGPGHYKSDCPNNPTRRYTRPQSTAATVEVSSSASTPLTLIDVSDLPALVQQILSASAPPGREAMDCFQVTKKFDFNFNFNFTLSLKLLQKEKLWIAFRVRVLWRMASKECAQAFIQAFNAACKSNGAAKVVIPPGTYMSGEVFFQGPCTTPAPITVEVQGTVLAQTDLSEYVNGQWFAIQNIDGLILEGGGTFDGRGNESWQYDDCGGKAACNSRLPPSLVFNKVNNSLLQGINLVNSKGFNMKICESYNFTAQGLNISAPWDSPNTDGIHISRSDLVTVSSSTIGTGDDCISIGEGSTNVSISDINCGPGHGISIGSLGKRPDEEDVRGIIVTNCTLSDTTNGARIKTWHQSPQLQASNIVFENIVMNNVRNPIFIDQNYGSKNKPGSSNVKISDVHFKNIRGTTISNVAVSLNCSHTVPCEGVELVDIDFKYTGKITAQDVTLTAACENAKATFSGTQNISPCVV</sequence>
<dbReference type="GO" id="GO:0071555">
    <property type="term" value="P:cell wall organization"/>
    <property type="evidence" value="ECO:0007669"/>
    <property type="project" value="UniProtKB-KW"/>
</dbReference>
<dbReference type="SUPFAM" id="SSF51126">
    <property type="entry name" value="Pectin lyase-like"/>
    <property type="match status" value="1"/>
</dbReference>
<keyword evidence="3" id="KW-0134">Cell wall</keyword>
<dbReference type="FunFam" id="2.160.20.10:FF:000004">
    <property type="entry name" value="Pectin lyase-like superfamily protein"/>
    <property type="match status" value="1"/>
</dbReference>
<feature type="active site" evidence="8">
    <location>
        <position position="592"/>
    </location>
</feature>
<keyword evidence="7" id="KW-0961">Cell wall biogenesis/degradation</keyword>
<comment type="subcellular location">
    <subcellularLocation>
        <location evidence="1">Secreted</location>
        <location evidence="1">Cell wall</location>
    </subcellularLocation>
</comment>
<comment type="similarity">
    <text evidence="2 9">Belongs to the glycosyl hydrolase 28 family.</text>
</comment>
<dbReference type="GO" id="GO:0016829">
    <property type="term" value="F:lyase activity"/>
    <property type="evidence" value="ECO:0007669"/>
    <property type="project" value="UniProtKB-KW"/>
</dbReference>
<name>A0A7J0H8E8_9ERIC</name>
<feature type="compositionally biased region" description="Low complexity" evidence="10">
    <location>
        <begin position="238"/>
        <end position="249"/>
    </location>
</feature>
<evidence type="ECO:0000256" key="1">
    <source>
        <dbReference type="ARBA" id="ARBA00004191"/>
    </source>
</evidence>
<evidence type="ECO:0000256" key="5">
    <source>
        <dbReference type="ARBA" id="ARBA00022801"/>
    </source>
</evidence>
<keyword evidence="5 9" id="KW-0378">Hydrolase</keyword>
<gene>
    <name evidence="11" type="ORF">Acr_28g0000880</name>
</gene>
<keyword evidence="6 9" id="KW-0326">Glycosidase</keyword>